<evidence type="ECO:0000313" key="10">
    <source>
        <dbReference type="Proteomes" id="UP000322981"/>
    </source>
</evidence>
<feature type="transmembrane region" description="Helical" evidence="8">
    <location>
        <begin position="302"/>
        <end position="319"/>
    </location>
</feature>
<protein>
    <submittedName>
        <fullName evidence="9">Uncharacterized protein</fullName>
    </submittedName>
</protein>
<feature type="transmembrane region" description="Helical" evidence="8">
    <location>
        <begin position="12"/>
        <end position="31"/>
    </location>
</feature>
<reference evidence="9 10" key="1">
    <citation type="submission" date="2019-09" db="EMBL/GenBank/DDBJ databases">
        <title>Whole-genome sequence of the purple sulfur bacterium Thiohalocapsa marina DSM 19078.</title>
        <authorList>
            <person name="Kyndt J.A."/>
            <person name="Meyer T.E."/>
        </authorList>
    </citation>
    <scope>NUCLEOTIDE SEQUENCE [LARGE SCALE GENOMIC DNA]</scope>
    <source>
        <strain evidence="9 10">DSM 19078</strain>
    </source>
</reference>
<accession>A0A5M8FNV6</accession>
<evidence type="ECO:0000256" key="1">
    <source>
        <dbReference type="ARBA" id="ARBA00004651"/>
    </source>
</evidence>
<evidence type="ECO:0000256" key="8">
    <source>
        <dbReference type="SAM" id="Phobius"/>
    </source>
</evidence>
<dbReference type="GO" id="GO:0009103">
    <property type="term" value="P:lipopolysaccharide biosynthetic process"/>
    <property type="evidence" value="ECO:0007669"/>
    <property type="project" value="UniProtKB-ARBA"/>
</dbReference>
<keyword evidence="6 8" id="KW-1133">Transmembrane helix</keyword>
<sequence>MPISDLVFAAEQYALLGLALAAAYGWGYLLTPWMHRSLGQSSLLTAPLRMAAGTGLIMIALFIAGTLGHFDVGLIVFLLTTGIFAAVLSLLLRARPLRASLKQTADSLRHISSAAWWWSAIALVLVIPIILWPLQVPLEWDELMYHLPYARFWAQHSAIVLNEWLRYPLFPYNMELLYGAALVFDNDVLPHLFHASTAALTAILTFGIASRFFDRRVGLIAVVFVLHATKGSWNQADVDLGMMLFWTSAFASLALRANLADERFSYLAAFFAAIAVGIKYQALFYLPVFVLLALAVERRPAVIAKAILIFLAAGSYWYLRNWFLSGDPVHPFGGPLFGFWLWTSEDIAGQFYDLERVREPPHWYFWIALAAPLLWRNSSTFFRALSLSAAASVGVWYFASGYPRYLYPAYPMLALLSAYVIIAAATQTGMAERATRALLRSPLKVHRYLPTIVFSMAAIVSYTEASKLSKKIIPHEDDRSALLAERFPGYALVRSLEDRPVEPLYQLGFEDQLYYLGDSIRGDWFGPGRYADVIPLVGDAPALADHLRALGVSSLLVNTGREPFSKLVWDPRLLEHFQLVSESDGALLLRLRDPN</sequence>
<keyword evidence="3" id="KW-0328">Glycosyltransferase</keyword>
<dbReference type="InterPro" id="IPR050297">
    <property type="entry name" value="LipidA_mod_glycosyltrf_83"/>
</dbReference>
<dbReference type="OrthoDB" id="8672947at2"/>
<dbReference type="Proteomes" id="UP000322981">
    <property type="component" value="Unassembled WGS sequence"/>
</dbReference>
<proteinExistence type="predicted"/>
<keyword evidence="7 8" id="KW-0472">Membrane</keyword>
<feature type="transmembrane region" description="Helical" evidence="8">
    <location>
        <begin position="192"/>
        <end position="210"/>
    </location>
</feature>
<evidence type="ECO:0000256" key="4">
    <source>
        <dbReference type="ARBA" id="ARBA00022679"/>
    </source>
</evidence>
<evidence type="ECO:0000256" key="6">
    <source>
        <dbReference type="ARBA" id="ARBA00022989"/>
    </source>
</evidence>
<gene>
    <name evidence="9" type="ORF">F2Q65_17655</name>
</gene>
<dbReference type="AlphaFoldDB" id="A0A5M8FNV6"/>
<feature type="transmembrane region" description="Helical" evidence="8">
    <location>
        <begin position="72"/>
        <end position="94"/>
    </location>
</feature>
<keyword evidence="4" id="KW-0808">Transferase</keyword>
<keyword evidence="10" id="KW-1185">Reference proteome</keyword>
<feature type="transmembrane region" description="Helical" evidence="8">
    <location>
        <begin position="217"/>
        <end position="234"/>
    </location>
</feature>
<keyword evidence="5 8" id="KW-0812">Transmembrane</keyword>
<comment type="subcellular location">
    <subcellularLocation>
        <location evidence="1">Cell membrane</location>
        <topology evidence="1">Multi-pass membrane protein</topology>
    </subcellularLocation>
</comment>
<evidence type="ECO:0000256" key="2">
    <source>
        <dbReference type="ARBA" id="ARBA00022475"/>
    </source>
</evidence>
<feature type="transmembrane region" description="Helical" evidence="8">
    <location>
        <begin position="405"/>
        <end position="425"/>
    </location>
</feature>
<evidence type="ECO:0000256" key="7">
    <source>
        <dbReference type="ARBA" id="ARBA00023136"/>
    </source>
</evidence>
<feature type="transmembrane region" description="Helical" evidence="8">
    <location>
        <begin position="266"/>
        <end position="296"/>
    </location>
</feature>
<dbReference type="GO" id="GO:0005886">
    <property type="term" value="C:plasma membrane"/>
    <property type="evidence" value="ECO:0007669"/>
    <property type="project" value="UniProtKB-SubCell"/>
</dbReference>
<evidence type="ECO:0000313" key="9">
    <source>
        <dbReference type="EMBL" id="KAA6182602.1"/>
    </source>
</evidence>
<dbReference type="RefSeq" id="WP_150094721.1">
    <property type="nucleotide sequence ID" value="NZ_VWXX01000043.1"/>
</dbReference>
<name>A0A5M8FNV6_9GAMM</name>
<dbReference type="PANTHER" id="PTHR33908:SF11">
    <property type="entry name" value="MEMBRANE PROTEIN"/>
    <property type="match status" value="1"/>
</dbReference>
<dbReference type="EMBL" id="VWXX01000043">
    <property type="protein sequence ID" value="KAA6182602.1"/>
    <property type="molecule type" value="Genomic_DNA"/>
</dbReference>
<dbReference type="PANTHER" id="PTHR33908">
    <property type="entry name" value="MANNOSYLTRANSFERASE YKCB-RELATED"/>
    <property type="match status" value="1"/>
</dbReference>
<comment type="caution">
    <text evidence="9">The sequence shown here is derived from an EMBL/GenBank/DDBJ whole genome shotgun (WGS) entry which is preliminary data.</text>
</comment>
<evidence type="ECO:0000256" key="3">
    <source>
        <dbReference type="ARBA" id="ARBA00022676"/>
    </source>
</evidence>
<keyword evidence="2" id="KW-1003">Cell membrane</keyword>
<organism evidence="9 10">
    <name type="scientific">Thiohalocapsa marina</name>
    <dbReference type="NCBI Taxonomy" id="424902"/>
    <lineage>
        <taxon>Bacteria</taxon>
        <taxon>Pseudomonadati</taxon>
        <taxon>Pseudomonadota</taxon>
        <taxon>Gammaproteobacteria</taxon>
        <taxon>Chromatiales</taxon>
        <taxon>Chromatiaceae</taxon>
        <taxon>Thiohalocapsa</taxon>
    </lineage>
</organism>
<evidence type="ECO:0000256" key="5">
    <source>
        <dbReference type="ARBA" id="ARBA00022692"/>
    </source>
</evidence>
<dbReference type="GO" id="GO:0016763">
    <property type="term" value="F:pentosyltransferase activity"/>
    <property type="evidence" value="ECO:0007669"/>
    <property type="project" value="TreeGrafter"/>
</dbReference>
<feature type="transmembrane region" description="Helical" evidence="8">
    <location>
        <begin position="115"/>
        <end position="134"/>
    </location>
</feature>
<feature type="transmembrane region" description="Helical" evidence="8">
    <location>
        <begin position="381"/>
        <end position="399"/>
    </location>
</feature>
<feature type="transmembrane region" description="Helical" evidence="8">
    <location>
        <begin position="43"/>
        <end position="66"/>
    </location>
</feature>